<dbReference type="EMBL" id="WNYA01000005">
    <property type="protein sequence ID" value="KAG8572165.1"/>
    <property type="molecule type" value="Genomic_DNA"/>
</dbReference>
<evidence type="ECO:0000313" key="2">
    <source>
        <dbReference type="EMBL" id="KAG8572165.1"/>
    </source>
</evidence>
<organism evidence="2 3">
    <name type="scientific">Engystomops pustulosus</name>
    <name type="common">Tungara frog</name>
    <name type="synonym">Physalaemus pustulosus</name>
    <dbReference type="NCBI Taxonomy" id="76066"/>
    <lineage>
        <taxon>Eukaryota</taxon>
        <taxon>Metazoa</taxon>
        <taxon>Chordata</taxon>
        <taxon>Craniata</taxon>
        <taxon>Vertebrata</taxon>
        <taxon>Euteleostomi</taxon>
        <taxon>Amphibia</taxon>
        <taxon>Batrachia</taxon>
        <taxon>Anura</taxon>
        <taxon>Neobatrachia</taxon>
        <taxon>Hyloidea</taxon>
        <taxon>Leptodactylidae</taxon>
        <taxon>Leiuperinae</taxon>
        <taxon>Engystomops</taxon>
    </lineage>
</organism>
<protein>
    <recommendedName>
        <fullName evidence="4">MADF domain-containing protein</fullName>
    </recommendedName>
</protein>
<name>A0AAV7BHS5_ENGPU</name>
<evidence type="ECO:0000256" key="1">
    <source>
        <dbReference type="SAM" id="MobiDB-lite"/>
    </source>
</evidence>
<gene>
    <name evidence="2" type="ORF">GDO81_011951</name>
</gene>
<sequence length="133" mass="15868">MEIFKEIHTNWQTMDVIESKRLDADIRNRWRSMRDRFRKDHSMYEKSGSLPCKIKKYIHYDELLFLAPSRTLRKTHGNIPHAEPSTSQENVDHEHSSDDPMEENQEADMEGKSFTRILKMFCFRTGMKSYPKA</sequence>
<dbReference type="AlphaFoldDB" id="A0AAV7BHS5"/>
<dbReference type="Proteomes" id="UP000824782">
    <property type="component" value="Unassembled WGS sequence"/>
</dbReference>
<accession>A0AAV7BHS5</accession>
<comment type="caution">
    <text evidence="2">The sequence shown here is derived from an EMBL/GenBank/DDBJ whole genome shotgun (WGS) entry which is preliminary data.</text>
</comment>
<evidence type="ECO:0008006" key="4">
    <source>
        <dbReference type="Google" id="ProtNLM"/>
    </source>
</evidence>
<keyword evidence="3" id="KW-1185">Reference proteome</keyword>
<feature type="compositionally biased region" description="Acidic residues" evidence="1">
    <location>
        <begin position="99"/>
        <end position="108"/>
    </location>
</feature>
<evidence type="ECO:0000313" key="3">
    <source>
        <dbReference type="Proteomes" id="UP000824782"/>
    </source>
</evidence>
<feature type="region of interest" description="Disordered" evidence="1">
    <location>
        <begin position="74"/>
        <end position="109"/>
    </location>
</feature>
<proteinExistence type="predicted"/>
<reference evidence="2" key="1">
    <citation type="thesis" date="2020" institute="ProQuest LLC" country="789 East Eisenhower Parkway, Ann Arbor, MI, USA">
        <title>Comparative Genomics and Chromosome Evolution.</title>
        <authorList>
            <person name="Mudd A.B."/>
        </authorList>
    </citation>
    <scope>NUCLEOTIDE SEQUENCE</scope>
    <source>
        <strain evidence="2">237g6f4</strain>
        <tissue evidence="2">Blood</tissue>
    </source>
</reference>